<organism evidence="1 2">
    <name type="scientific">Solanum verrucosum</name>
    <dbReference type="NCBI Taxonomy" id="315347"/>
    <lineage>
        <taxon>Eukaryota</taxon>
        <taxon>Viridiplantae</taxon>
        <taxon>Streptophyta</taxon>
        <taxon>Embryophyta</taxon>
        <taxon>Tracheophyta</taxon>
        <taxon>Spermatophyta</taxon>
        <taxon>Magnoliopsida</taxon>
        <taxon>eudicotyledons</taxon>
        <taxon>Gunneridae</taxon>
        <taxon>Pentapetalae</taxon>
        <taxon>asterids</taxon>
        <taxon>lamiids</taxon>
        <taxon>Solanales</taxon>
        <taxon>Solanaceae</taxon>
        <taxon>Solanoideae</taxon>
        <taxon>Solaneae</taxon>
        <taxon>Solanum</taxon>
    </lineage>
</organism>
<accession>A0AAF0U3I6</accession>
<keyword evidence="2" id="KW-1185">Reference proteome</keyword>
<proteinExistence type="predicted"/>
<protein>
    <submittedName>
        <fullName evidence="1">Uncharacterized protein</fullName>
    </submittedName>
</protein>
<dbReference type="AlphaFoldDB" id="A0AAF0U3I6"/>
<sequence>MSMNDSTQGLKNIMELMRANLLILILTSSKLSSNR</sequence>
<dbReference type="EMBL" id="CP133618">
    <property type="protein sequence ID" value="WMV38601.1"/>
    <property type="molecule type" value="Genomic_DNA"/>
</dbReference>
<name>A0AAF0U3I6_SOLVR</name>
<dbReference type="Proteomes" id="UP001234989">
    <property type="component" value="Chromosome 7"/>
</dbReference>
<reference evidence="1" key="1">
    <citation type="submission" date="2023-08" db="EMBL/GenBank/DDBJ databases">
        <title>A de novo genome assembly of Solanum verrucosum Schlechtendal, a Mexican diploid species geographically isolated from the other diploid A-genome species in potato relatives.</title>
        <authorList>
            <person name="Hosaka K."/>
        </authorList>
    </citation>
    <scope>NUCLEOTIDE SEQUENCE</scope>
    <source>
        <tissue evidence="1">Young leaves</tissue>
    </source>
</reference>
<evidence type="ECO:0000313" key="1">
    <source>
        <dbReference type="EMBL" id="WMV38601.1"/>
    </source>
</evidence>
<evidence type="ECO:0000313" key="2">
    <source>
        <dbReference type="Proteomes" id="UP001234989"/>
    </source>
</evidence>
<gene>
    <name evidence="1" type="ORF">MTR67_031986</name>
</gene>